<feature type="domain" description="Pyridoxamine 5'-phosphate oxidase N-terminal" evidence="1">
    <location>
        <begin position="16"/>
        <end position="94"/>
    </location>
</feature>
<dbReference type="SUPFAM" id="SSF50475">
    <property type="entry name" value="FMN-binding split barrel"/>
    <property type="match status" value="1"/>
</dbReference>
<organism evidence="2 3">
    <name type="scientific">Pseudalkalibacillus berkeleyi</name>
    <dbReference type="NCBI Taxonomy" id="1069813"/>
    <lineage>
        <taxon>Bacteria</taxon>
        <taxon>Bacillati</taxon>
        <taxon>Bacillota</taxon>
        <taxon>Bacilli</taxon>
        <taxon>Bacillales</taxon>
        <taxon>Fictibacillaceae</taxon>
        <taxon>Pseudalkalibacillus</taxon>
    </lineage>
</organism>
<dbReference type="Gene3D" id="2.30.110.10">
    <property type="entry name" value="Electron Transport, Fmn-binding Protein, Chain A"/>
    <property type="match status" value="1"/>
</dbReference>
<sequence>MVATKSVSSLNELQYQLLQKECYVVVNSVDPVAHTPYVNAISWVYAPDVETIVFAVDNRSKAVKNIEENEHISITLIEDETTSVINGTAEIIDRQIDSVPIKLALIKVHINEIRDAMFYGAKIAQPPKYEKTYDPQAAARLDKQVMDALKRASS</sequence>
<protein>
    <submittedName>
        <fullName evidence="2">Pyridoxamine 5'-phosphate oxidase family protein</fullName>
    </submittedName>
</protein>
<dbReference type="EMBL" id="JAKIJS010000001">
    <property type="protein sequence ID" value="MCF6136960.1"/>
    <property type="molecule type" value="Genomic_DNA"/>
</dbReference>
<proteinExistence type="predicted"/>
<accession>A0ABS9GZX5</accession>
<dbReference type="InterPro" id="IPR011576">
    <property type="entry name" value="Pyridox_Oxase_N"/>
</dbReference>
<dbReference type="Proteomes" id="UP001649381">
    <property type="component" value="Unassembled WGS sequence"/>
</dbReference>
<evidence type="ECO:0000259" key="1">
    <source>
        <dbReference type="Pfam" id="PF01243"/>
    </source>
</evidence>
<keyword evidence="3" id="KW-1185">Reference proteome</keyword>
<comment type="caution">
    <text evidence="2">The sequence shown here is derived from an EMBL/GenBank/DDBJ whole genome shotgun (WGS) entry which is preliminary data.</text>
</comment>
<name>A0ABS9GZX5_9BACL</name>
<evidence type="ECO:0000313" key="3">
    <source>
        <dbReference type="Proteomes" id="UP001649381"/>
    </source>
</evidence>
<dbReference type="InterPro" id="IPR012349">
    <property type="entry name" value="Split_barrel_FMN-bd"/>
</dbReference>
<reference evidence="2 3" key="1">
    <citation type="submission" date="2022-01" db="EMBL/GenBank/DDBJ databases">
        <title>Alkalihalobacillus sp. EGI L200015, a novel bacterium isolated from a salt lake sediment.</title>
        <authorList>
            <person name="Gao L."/>
            <person name="Fang B.-Z."/>
            <person name="Li W.-J."/>
        </authorList>
    </citation>
    <scope>NUCLEOTIDE SEQUENCE [LARGE SCALE GENOMIC DNA]</scope>
    <source>
        <strain evidence="2 3">KCTC 12718</strain>
    </source>
</reference>
<evidence type="ECO:0000313" key="2">
    <source>
        <dbReference type="EMBL" id="MCF6136960.1"/>
    </source>
</evidence>
<dbReference type="Pfam" id="PF01243">
    <property type="entry name" value="PNPOx_N"/>
    <property type="match status" value="1"/>
</dbReference>
<dbReference type="NCBIfam" id="NF005232">
    <property type="entry name" value="PRK06733.1"/>
    <property type="match status" value="1"/>
</dbReference>
<dbReference type="RefSeq" id="WP_236332157.1">
    <property type="nucleotide sequence ID" value="NZ_JAKIJS010000001.1"/>
</dbReference>
<gene>
    <name evidence="2" type="ORF">L2716_04400</name>
</gene>